<name>A0A835LK76_9MAGN</name>
<evidence type="ECO:0000259" key="1">
    <source>
        <dbReference type="Pfam" id="PF23622"/>
    </source>
</evidence>
<evidence type="ECO:0000313" key="2">
    <source>
        <dbReference type="EMBL" id="KAF9594639.1"/>
    </source>
</evidence>
<proteinExistence type="predicted"/>
<dbReference type="Proteomes" id="UP000631114">
    <property type="component" value="Unassembled WGS sequence"/>
</dbReference>
<dbReference type="OrthoDB" id="1932213at2759"/>
<dbReference type="Pfam" id="PF23622">
    <property type="entry name" value="LRR_At1g61320_AtMIF1"/>
    <property type="match status" value="1"/>
</dbReference>
<organism evidence="2 3">
    <name type="scientific">Coptis chinensis</name>
    <dbReference type="NCBI Taxonomy" id="261450"/>
    <lineage>
        <taxon>Eukaryota</taxon>
        <taxon>Viridiplantae</taxon>
        <taxon>Streptophyta</taxon>
        <taxon>Embryophyta</taxon>
        <taxon>Tracheophyta</taxon>
        <taxon>Spermatophyta</taxon>
        <taxon>Magnoliopsida</taxon>
        <taxon>Ranunculales</taxon>
        <taxon>Ranunculaceae</taxon>
        <taxon>Coptidoideae</taxon>
        <taxon>Coptis</taxon>
    </lineage>
</organism>
<sequence>MQIEKIDLNFSCIPRGCENYKFPCYLLAQDKEFQLKHLCLQSCVLSPFPDFTNRFNSLKTLDLINVLPIPTNMTEFSHLKELELVRPHFIIRFQSPLCCFHFKCFSMSAEVSFVGESLHFLFTTAGVDCSELVNLT</sequence>
<evidence type="ECO:0000313" key="3">
    <source>
        <dbReference type="Proteomes" id="UP000631114"/>
    </source>
</evidence>
<protein>
    <recommendedName>
        <fullName evidence="1">At1g61320/AtMIF1 LRR domain-containing protein</fullName>
    </recommendedName>
</protein>
<comment type="caution">
    <text evidence="2">The sequence shown here is derived from an EMBL/GenBank/DDBJ whole genome shotgun (WGS) entry which is preliminary data.</text>
</comment>
<dbReference type="Gene3D" id="3.80.10.10">
    <property type="entry name" value="Ribonuclease Inhibitor"/>
    <property type="match status" value="1"/>
</dbReference>
<keyword evidence="3" id="KW-1185">Reference proteome</keyword>
<accession>A0A835LK76</accession>
<reference evidence="2 3" key="1">
    <citation type="submission" date="2020-10" db="EMBL/GenBank/DDBJ databases">
        <title>The Coptis chinensis genome and diversification of protoberbering-type alkaloids.</title>
        <authorList>
            <person name="Wang B."/>
            <person name="Shu S."/>
            <person name="Song C."/>
            <person name="Liu Y."/>
        </authorList>
    </citation>
    <scope>NUCLEOTIDE SEQUENCE [LARGE SCALE GENOMIC DNA]</scope>
    <source>
        <strain evidence="2">HL-2020</strain>
        <tissue evidence="2">Leaf</tissue>
    </source>
</reference>
<gene>
    <name evidence="2" type="ORF">IFM89_034261</name>
</gene>
<dbReference type="EMBL" id="JADFTS010000008">
    <property type="protein sequence ID" value="KAF9594639.1"/>
    <property type="molecule type" value="Genomic_DNA"/>
</dbReference>
<dbReference type="InterPro" id="IPR032675">
    <property type="entry name" value="LRR_dom_sf"/>
</dbReference>
<dbReference type="AlphaFoldDB" id="A0A835LK76"/>
<dbReference type="InterPro" id="IPR055357">
    <property type="entry name" value="LRR_At1g61320_AtMIF1"/>
</dbReference>
<feature type="domain" description="At1g61320/AtMIF1 LRR" evidence="1">
    <location>
        <begin position="2"/>
        <end position="97"/>
    </location>
</feature>